<dbReference type="GO" id="GO:0005886">
    <property type="term" value="C:plasma membrane"/>
    <property type="evidence" value="ECO:0007669"/>
    <property type="project" value="UniProtKB-SubCell"/>
</dbReference>
<gene>
    <name evidence="7" type="ORF">D7V78_17485</name>
    <name evidence="8" type="ORF">E5342_08510</name>
</gene>
<keyword evidence="2" id="KW-1003">Cell membrane</keyword>
<keyword evidence="5 6" id="KW-0472">Membrane</keyword>
<proteinExistence type="predicted"/>
<feature type="transmembrane region" description="Helical" evidence="6">
    <location>
        <begin position="434"/>
        <end position="458"/>
    </location>
</feature>
<reference evidence="7 9" key="1">
    <citation type="submission" date="2018-09" db="EMBL/GenBank/DDBJ databases">
        <title>Murine metabolic-syndrome-specific gut microbial biobank.</title>
        <authorList>
            <person name="Liu C."/>
        </authorList>
    </citation>
    <scope>NUCLEOTIDE SEQUENCE [LARGE SCALE GENOMIC DNA]</scope>
    <source>
        <strain evidence="7 9">8-P5</strain>
    </source>
</reference>
<evidence type="ECO:0000256" key="3">
    <source>
        <dbReference type="ARBA" id="ARBA00022692"/>
    </source>
</evidence>
<feature type="transmembrane region" description="Helical" evidence="6">
    <location>
        <begin position="21"/>
        <end position="40"/>
    </location>
</feature>
<dbReference type="PANTHER" id="PTHR30250">
    <property type="entry name" value="PST FAMILY PREDICTED COLANIC ACID TRANSPORTER"/>
    <property type="match status" value="1"/>
</dbReference>
<sequence>MNVSENNRRIARNTLLLYGRKAVTMLIALYSSRVLLQYLGIDDFGLYGLIGSIIAVFTSLKSTFAASVQRFLNVNKEESIARKNEIFCMGMIIHVLIAVVFILLAEIGGAILLPNLNLNTEKLIVAGCILRFTILSAAVSIITVPFDALAMANEKFDALAVISIIDSVLRLCVIFILSFSPIQRVVFYAILLLCVTIVHILMIGGYCYKTFKDTVKFHFVRDRVLFKRMTSFAGWNFFGNLGYYLTSEGVNFILNIFGGIVANASRTISYQVKNALQTLVNDITVAFQPQSMMAFSTDKQRFYNLQFLATKARFAICIVLGFPLFLFIPEILQVWLGKQPEGAATFIRCILLFVVIRCWHDAIDTTFKSAARMRNYQICEMSIMLFNLPVSWLMLHLKLPLYSVFITMSVIEFVNLIAIMVLAYKELGFMIGDYIKKVIIPSVFIICIMGIIFLSYSFFDIRLYGWTEMLLFLIVTFIVAIGLIFMILFSQIEREKLVSMLKYK</sequence>
<dbReference type="InterPro" id="IPR050833">
    <property type="entry name" value="Poly_Biosynth_Transport"/>
</dbReference>
<evidence type="ECO:0000313" key="9">
    <source>
        <dbReference type="Proteomes" id="UP000278164"/>
    </source>
</evidence>
<keyword evidence="4 6" id="KW-1133">Transmembrane helix</keyword>
<reference evidence="8 10" key="2">
    <citation type="submission" date="2019-04" db="EMBL/GenBank/DDBJ databases">
        <title>Microbes associate with the intestines of laboratory mice.</title>
        <authorList>
            <person name="Navarre W."/>
            <person name="Wong E."/>
            <person name="Huang K."/>
            <person name="Tropini C."/>
            <person name="Ng K."/>
            <person name="Yu B."/>
        </authorList>
    </citation>
    <scope>NUCLEOTIDE SEQUENCE [LARGE SCALE GENOMIC DNA]</scope>
    <source>
        <strain evidence="8 10">NM39_I3</strain>
    </source>
</reference>
<feature type="transmembrane region" description="Helical" evidence="6">
    <location>
        <begin position="123"/>
        <end position="146"/>
    </location>
</feature>
<dbReference type="Proteomes" id="UP000278164">
    <property type="component" value="Unassembled WGS sequence"/>
</dbReference>
<feature type="transmembrane region" description="Helical" evidence="6">
    <location>
        <begin position="401"/>
        <end position="422"/>
    </location>
</feature>
<evidence type="ECO:0000256" key="2">
    <source>
        <dbReference type="ARBA" id="ARBA00022475"/>
    </source>
</evidence>
<dbReference type="PANTHER" id="PTHR30250:SF26">
    <property type="entry name" value="PSMA PROTEIN"/>
    <property type="match status" value="1"/>
</dbReference>
<dbReference type="EMBL" id="SRYM01000018">
    <property type="protein sequence ID" value="TGY58320.1"/>
    <property type="molecule type" value="Genomic_DNA"/>
</dbReference>
<feature type="transmembrane region" description="Helical" evidence="6">
    <location>
        <begin position="158"/>
        <end position="179"/>
    </location>
</feature>
<evidence type="ECO:0000313" key="8">
    <source>
        <dbReference type="EMBL" id="TGY58320.1"/>
    </source>
</evidence>
<name>A0A3L7ZPC1_PARDI</name>
<protein>
    <submittedName>
        <fullName evidence="7">Polysaccharide biosynthesis protein</fullName>
    </submittedName>
</protein>
<comment type="caution">
    <text evidence="7">The sequence shown here is derived from an EMBL/GenBank/DDBJ whole genome shotgun (WGS) entry which is preliminary data.</text>
</comment>
<evidence type="ECO:0000256" key="5">
    <source>
        <dbReference type="ARBA" id="ARBA00023136"/>
    </source>
</evidence>
<dbReference type="Pfam" id="PF01943">
    <property type="entry name" value="Polysacc_synt"/>
    <property type="match status" value="1"/>
</dbReference>
<feature type="transmembrane region" description="Helical" evidence="6">
    <location>
        <begin position="185"/>
        <end position="208"/>
    </location>
</feature>
<comment type="subcellular location">
    <subcellularLocation>
        <location evidence="1">Cell membrane</location>
        <topology evidence="1">Multi-pass membrane protein</topology>
    </subcellularLocation>
</comment>
<evidence type="ECO:0000256" key="6">
    <source>
        <dbReference type="SAM" id="Phobius"/>
    </source>
</evidence>
<evidence type="ECO:0000313" key="7">
    <source>
        <dbReference type="EMBL" id="RLT72133.1"/>
    </source>
</evidence>
<dbReference type="AlphaFoldDB" id="A0A3L7ZPC1"/>
<feature type="transmembrane region" description="Helical" evidence="6">
    <location>
        <begin position="470"/>
        <end position="492"/>
    </location>
</feature>
<dbReference type="RefSeq" id="WP_121737254.1">
    <property type="nucleotide sequence ID" value="NZ_QXXG01000055.1"/>
</dbReference>
<evidence type="ECO:0000256" key="1">
    <source>
        <dbReference type="ARBA" id="ARBA00004651"/>
    </source>
</evidence>
<evidence type="ECO:0000256" key="4">
    <source>
        <dbReference type="ARBA" id="ARBA00022989"/>
    </source>
</evidence>
<organism evidence="7 9">
    <name type="scientific">Parabacteroides distasonis</name>
    <dbReference type="NCBI Taxonomy" id="823"/>
    <lineage>
        <taxon>Bacteria</taxon>
        <taxon>Pseudomonadati</taxon>
        <taxon>Bacteroidota</taxon>
        <taxon>Bacteroidia</taxon>
        <taxon>Bacteroidales</taxon>
        <taxon>Tannerellaceae</taxon>
        <taxon>Parabacteroides</taxon>
    </lineage>
</organism>
<accession>A0A3L7ZPC1</accession>
<dbReference type="EMBL" id="RAYI01000059">
    <property type="protein sequence ID" value="RLT72133.1"/>
    <property type="molecule type" value="Genomic_DNA"/>
</dbReference>
<dbReference type="InterPro" id="IPR002797">
    <property type="entry name" value="Polysacc_synth"/>
</dbReference>
<keyword evidence="3 6" id="KW-0812">Transmembrane</keyword>
<dbReference type="Proteomes" id="UP000310032">
    <property type="component" value="Unassembled WGS sequence"/>
</dbReference>
<dbReference type="OrthoDB" id="5365632at2"/>
<feature type="transmembrane region" description="Helical" evidence="6">
    <location>
        <begin position="46"/>
        <end position="66"/>
    </location>
</feature>
<feature type="transmembrane region" description="Helical" evidence="6">
    <location>
        <begin position="314"/>
        <end position="336"/>
    </location>
</feature>
<evidence type="ECO:0000313" key="10">
    <source>
        <dbReference type="Proteomes" id="UP000310032"/>
    </source>
</evidence>
<feature type="transmembrane region" description="Helical" evidence="6">
    <location>
        <begin position="86"/>
        <end position="111"/>
    </location>
</feature>